<organism evidence="1 2">
    <name type="scientific">Hydnum rufescens UP504</name>
    <dbReference type="NCBI Taxonomy" id="1448309"/>
    <lineage>
        <taxon>Eukaryota</taxon>
        <taxon>Fungi</taxon>
        <taxon>Dikarya</taxon>
        <taxon>Basidiomycota</taxon>
        <taxon>Agaricomycotina</taxon>
        <taxon>Agaricomycetes</taxon>
        <taxon>Cantharellales</taxon>
        <taxon>Hydnaceae</taxon>
        <taxon>Hydnum</taxon>
    </lineage>
</organism>
<name>A0A9P6B314_9AGAM</name>
<protein>
    <submittedName>
        <fullName evidence="1">Uncharacterized protein</fullName>
    </submittedName>
</protein>
<comment type="caution">
    <text evidence="1">The sequence shown here is derived from an EMBL/GenBank/DDBJ whole genome shotgun (WGS) entry which is preliminary data.</text>
</comment>
<dbReference type="AlphaFoldDB" id="A0A9P6B314"/>
<reference evidence="1" key="1">
    <citation type="journal article" date="2020" name="Nat. Commun.">
        <title>Large-scale genome sequencing of mycorrhizal fungi provides insights into the early evolution of symbiotic traits.</title>
        <authorList>
            <person name="Miyauchi S."/>
            <person name="Kiss E."/>
            <person name="Kuo A."/>
            <person name="Drula E."/>
            <person name="Kohler A."/>
            <person name="Sanchez-Garcia M."/>
            <person name="Morin E."/>
            <person name="Andreopoulos B."/>
            <person name="Barry K.W."/>
            <person name="Bonito G."/>
            <person name="Buee M."/>
            <person name="Carver A."/>
            <person name="Chen C."/>
            <person name="Cichocki N."/>
            <person name="Clum A."/>
            <person name="Culley D."/>
            <person name="Crous P.W."/>
            <person name="Fauchery L."/>
            <person name="Girlanda M."/>
            <person name="Hayes R.D."/>
            <person name="Keri Z."/>
            <person name="LaButti K."/>
            <person name="Lipzen A."/>
            <person name="Lombard V."/>
            <person name="Magnuson J."/>
            <person name="Maillard F."/>
            <person name="Murat C."/>
            <person name="Nolan M."/>
            <person name="Ohm R.A."/>
            <person name="Pangilinan J."/>
            <person name="Pereira M.F."/>
            <person name="Perotto S."/>
            <person name="Peter M."/>
            <person name="Pfister S."/>
            <person name="Riley R."/>
            <person name="Sitrit Y."/>
            <person name="Stielow J.B."/>
            <person name="Szollosi G."/>
            <person name="Zifcakova L."/>
            <person name="Stursova M."/>
            <person name="Spatafora J.W."/>
            <person name="Tedersoo L."/>
            <person name="Vaario L.M."/>
            <person name="Yamada A."/>
            <person name="Yan M."/>
            <person name="Wang P."/>
            <person name="Xu J."/>
            <person name="Bruns T."/>
            <person name="Baldrian P."/>
            <person name="Vilgalys R."/>
            <person name="Dunand C."/>
            <person name="Henrissat B."/>
            <person name="Grigoriev I.V."/>
            <person name="Hibbett D."/>
            <person name="Nagy L.G."/>
            <person name="Martin F.M."/>
        </authorList>
    </citation>
    <scope>NUCLEOTIDE SEQUENCE</scope>
    <source>
        <strain evidence="1">UP504</strain>
    </source>
</reference>
<dbReference type="EMBL" id="MU128936">
    <property type="protein sequence ID" value="KAF9516748.1"/>
    <property type="molecule type" value="Genomic_DNA"/>
</dbReference>
<accession>A0A9P6B314</accession>
<evidence type="ECO:0000313" key="2">
    <source>
        <dbReference type="Proteomes" id="UP000886523"/>
    </source>
</evidence>
<evidence type="ECO:0000313" key="1">
    <source>
        <dbReference type="EMBL" id="KAF9516748.1"/>
    </source>
</evidence>
<sequence length="67" mass="7496">MLADVISRFKPCESFRNGKRDAARKRERDSITLGPPSCYSIEPELSSGFYRAFDFNPGSGTSIVARH</sequence>
<proteinExistence type="predicted"/>
<gene>
    <name evidence="1" type="ORF">BS47DRAFT_1340370</name>
</gene>
<dbReference type="Proteomes" id="UP000886523">
    <property type="component" value="Unassembled WGS sequence"/>
</dbReference>
<keyword evidence="2" id="KW-1185">Reference proteome</keyword>